<feature type="transmembrane region" description="Helical" evidence="1">
    <location>
        <begin position="6"/>
        <end position="26"/>
    </location>
</feature>
<sequence length="145" mass="16245">MPFPLHPAIVHFPIALITAALIFHTLHLYKPEWINRTIGLWLLGLSTIFSIVAVLSGQKEIQKAGELGYPTETLILIERHQTIGNIVVWGSILLFIGWLFLYLKNQVNNKVNHLAFAFLLLLFVIVIISGYTGGYLVYIHGVGTP</sequence>
<evidence type="ECO:0000259" key="2">
    <source>
        <dbReference type="Pfam" id="PF09990"/>
    </source>
</evidence>
<accession>A0A381RJE6</accession>
<proteinExistence type="predicted"/>
<evidence type="ECO:0000313" key="3">
    <source>
        <dbReference type="EMBL" id="SUZ91940.1"/>
    </source>
</evidence>
<keyword evidence="1" id="KW-0812">Transmembrane</keyword>
<keyword evidence="1" id="KW-0472">Membrane</keyword>
<dbReference type="InterPro" id="IPR019251">
    <property type="entry name" value="DUF2231_TM"/>
</dbReference>
<keyword evidence="1" id="KW-1133">Transmembrane helix</keyword>
<gene>
    <name evidence="3" type="ORF">METZ01_LOCUS44794</name>
</gene>
<dbReference type="EMBL" id="UINC01002018">
    <property type="protein sequence ID" value="SUZ91940.1"/>
    <property type="molecule type" value="Genomic_DNA"/>
</dbReference>
<feature type="transmembrane region" description="Helical" evidence="1">
    <location>
        <begin position="86"/>
        <end position="103"/>
    </location>
</feature>
<dbReference type="AlphaFoldDB" id="A0A381RJE6"/>
<organism evidence="3">
    <name type="scientific">marine metagenome</name>
    <dbReference type="NCBI Taxonomy" id="408172"/>
    <lineage>
        <taxon>unclassified sequences</taxon>
        <taxon>metagenomes</taxon>
        <taxon>ecological metagenomes</taxon>
    </lineage>
</organism>
<name>A0A381RJE6_9ZZZZ</name>
<protein>
    <recommendedName>
        <fullName evidence="2">DUF2231 domain-containing protein</fullName>
    </recommendedName>
</protein>
<feature type="transmembrane region" description="Helical" evidence="1">
    <location>
        <begin position="115"/>
        <end position="138"/>
    </location>
</feature>
<feature type="transmembrane region" description="Helical" evidence="1">
    <location>
        <begin position="38"/>
        <end position="57"/>
    </location>
</feature>
<reference evidence="3" key="1">
    <citation type="submission" date="2018-05" db="EMBL/GenBank/DDBJ databases">
        <authorList>
            <person name="Lanie J.A."/>
            <person name="Ng W.-L."/>
            <person name="Kazmierczak K.M."/>
            <person name="Andrzejewski T.M."/>
            <person name="Davidsen T.M."/>
            <person name="Wayne K.J."/>
            <person name="Tettelin H."/>
            <person name="Glass J.I."/>
            <person name="Rusch D."/>
            <person name="Podicherti R."/>
            <person name="Tsui H.-C.T."/>
            <person name="Winkler M.E."/>
        </authorList>
    </citation>
    <scope>NUCLEOTIDE SEQUENCE</scope>
</reference>
<feature type="domain" description="DUF2231" evidence="2">
    <location>
        <begin position="3"/>
        <end position="144"/>
    </location>
</feature>
<evidence type="ECO:0000256" key="1">
    <source>
        <dbReference type="SAM" id="Phobius"/>
    </source>
</evidence>
<dbReference type="Pfam" id="PF09990">
    <property type="entry name" value="DUF2231"/>
    <property type="match status" value="1"/>
</dbReference>